<keyword evidence="2" id="KW-0378">Hydrolase</keyword>
<dbReference type="EC" id="3.2.1.-" evidence="2"/>
<organism evidence="2">
    <name type="scientific">hydrothermal vent metagenome</name>
    <dbReference type="NCBI Taxonomy" id="652676"/>
    <lineage>
        <taxon>unclassified sequences</taxon>
        <taxon>metagenomes</taxon>
        <taxon>ecological metagenomes</taxon>
    </lineage>
</organism>
<dbReference type="PANTHER" id="PTHR37423">
    <property type="entry name" value="SOLUBLE LYTIC MUREIN TRANSGLYCOSYLASE-RELATED"/>
    <property type="match status" value="1"/>
</dbReference>
<evidence type="ECO:0000313" key="2">
    <source>
        <dbReference type="EMBL" id="VAX18045.1"/>
    </source>
</evidence>
<keyword evidence="2" id="KW-0326">Glycosidase</keyword>
<proteinExistence type="predicted"/>
<accession>A0A3B1CGZ4</accession>
<dbReference type="Pfam" id="PF01464">
    <property type="entry name" value="SLT"/>
    <property type="match status" value="1"/>
</dbReference>
<name>A0A3B1CGZ4_9ZZZZ</name>
<dbReference type="PANTHER" id="PTHR37423:SF2">
    <property type="entry name" value="MEMBRANE-BOUND LYTIC MUREIN TRANSGLYCOSYLASE C"/>
    <property type="match status" value="1"/>
</dbReference>
<dbReference type="Gene3D" id="1.10.530.10">
    <property type="match status" value="1"/>
</dbReference>
<dbReference type="EMBL" id="UOGC01000062">
    <property type="protein sequence ID" value="VAX18045.1"/>
    <property type="molecule type" value="Genomic_DNA"/>
</dbReference>
<evidence type="ECO:0000259" key="1">
    <source>
        <dbReference type="Pfam" id="PF01464"/>
    </source>
</evidence>
<dbReference type="InterPro" id="IPR008258">
    <property type="entry name" value="Transglycosylase_SLT_dom_1"/>
</dbReference>
<dbReference type="InterPro" id="IPR023346">
    <property type="entry name" value="Lysozyme-like_dom_sf"/>
</dbReference>
<dbReference type="SUPFAM" id="SSF53955">
    <property type="entry name" value="Lysozyme-like"/>
    <property type="match status" value="1"/>
</dbReference>
<protein>
    <submittedName>
        <fullName evidence="2">Soluble lytic murein transglycosylase</fullName>
        <ecNumber evidence="2">3.2.1.-</ecNumber>
    </submittedName>
</protein>
<sequence length="248" mass="27311">MNFKNSFSKIFCALAVIPCLVQAPSATADIYAVKNKNGTLLFTDIEPSPKDARGVVRQYNFGGTGNKGATTRRFIQPASGRYDSLIRNAALQYGLDPMLVKSVIKIESGFQRFAISPKGAKGLMQLMPQTAKEMKVKNIFDAAQNINGGSRYLKLMLDKFGSTRLALAAYNAGPTAVKKHKGVPPYPETKNYVKKVFAAYKRLTGRPKVQTVAQNGKTQDLVVHVYESNDGNNYYTDSPVGKLKIIRY</sequence>
<reference evidence="2" key="1">
    <citation type="submission" date="2018-06" db="EMBL/GenBank/DDBJ databases">
        <authorList>
            <person name="Zhirakovskaya E."/>
        </authorList>
    </citation>
    <scope>NUCLEOTIDE SEQUENCE</scope>
</reference>
<gene>
    <name evidence="2" type="ORF">MNBD_NITROSPINAE01-1092</name>
</gene>
<dbReference type="CDD" id="cd16896">
    <property type="entry name" value="LT_Slt70-like"/>
    <property type="match status" value="1"/>
</dbReference>
<feature type="domain" description="Transglycosylase SLT" evidence="1">
    <location>
        <begin position="85"/>
        <end position="185"/>
    </location>
</feature>
<dbReference type="GO" id="GO:0016798">
    <property type="term" value="F:hydrolase activity, acting on glycosyl bonds"/>
    <property type="evidence" value="ECO:0007669"/>
    <property type="project" value="UniProtKB-KW"/>
</dbReference>
<dbReference type="AlphaFoldDB" id="A0A3B1CGZ4"/>